<evidence type="ECO:0000313" key="1">
    <source>
        <dbReference type="EMBL" id="KAJ8640546.1"/>
    </source>
</evidence>
<dbReference type="EMBL" id="CM056813">
    <property type="protein sequence ID" value="KAJ8640546.1"/>
    <property type="molecule type" value="Genomic_DNA"/>
</dbReference>
<keyword evidence="2" id="KW-1185">Reference proteome</keyword>
<comment type="caution">
    <text evidence="1">The sequence shown here is derived from an EMBL/GenBank/DDBJ whole genome shotgun (WGS) entry which is preliminary data.</text>
</comment>
<accession>A0ACC2M4I7</accession>
<sequence>MGGFGFFSQVTEARAMKVRSSVKKLCEFCRTVKRRGRVYVLCTANPKHKQRQGFSTFAYEGPLPPQSTDANAKQEPAPSSGWRVGLASLLPKQDK</sequence>
<evidence type="ECO:0000313" key="2">
    <source>
        <dbReference type="Proteomes" id="UP001234297"/>
    </source>
</evidence>
<organism evidence="1 2">
    <name type="scientific">Persea americana</name>
    <name type="common">Avocado</name>
    <dbReference type="NCBI Taxonomy" id="3435"/>
    <lineage>
        <taxon>Eukaryota</taxon>
        <taxon>Viridiplantae</taxon>
        <taxon>Streptophyta</taxon>
        <taxon>Embryophyta</taxon>
        <taxon>Tracheophyta</taxon>
        <taxon>Spermatophyta</taxon>
        <taxon>Magnoliopsida</taxon>
        <taxon>Magnoliidae</taxon>
        <taxon>Laurales</taxon>
        <taxon>Lauraceae</taxon>
        <taxon>Persea</taxon>
    </lineage>
</organism>
<name>A0ACC2M4I7_PERAE</name>
<protein>
    <submittedName>
        <fullName evidence="1">Uncharacterized protein</fullName>
    </submittedName>
</protein>
<reference evidence="1 2" key="1">
    <citation type="journal article" date="2022" name="Hortic Res">
        <title>A haplotype resolved chromosomal level avocado genome allows analysis of novel avocado genes.</title>
        <authorList>
            <person name="Nath O."/>
            <person name="Fletcher S.J."/>
            <person name="Hayward A."/>
            <person name="Shaw L.M."/>
            <person name="Masouleh A.K."/>
            <person name="Furtado A."/>
            <person name="Henry R.J."/>
            <person name="Mitter N."/>
        </authorList>
    </citation>
    <scope>NUCLEOTIDE SEQUENCE [LARGE SCALE GENOMIC DNA]</scope>
    <source>
        <strain evidence="2">cv. Hass</strain>
    </source>
</reference>
<proteinExistence type="predicted"/>
<gene>
    <name evidence="1" type="ORF">MRB53_017240</name>
</gene>
<dbReference type="Proteomes" id="UP001234297">
    <property type="component" value="Chromosome 5"/>
</dbReference>